<keyword evidence="2" id="KW-1185">Reference proteome</keyword>
<protein>
    <submittedName>
        <fullName evidence="1">Uncharacterized protein</fullName>
    </submittedName>
</protein>
<organism evidence="1 2">
    <name type="scientific">Avena sativa</name>
    <name type="common">Oat</name>
    <dbReference type="NCBI Taxonomy" id="4498"/>
    <lineage>
        <taxon>Eukaryota</taxon>
        <taxon>Viridiplantae</taxon>
        <taxon>Streptophyta</taxon>
        <taxon>Embryophyta</taxon>
        <taxon>Tracheophyta</taxon>
        <taxon>Spermatophyta</taxon>
        <taxon>Magnoliopsida</taxon>
        <taxon>Liliopsida</taxon>
        <taxon>Poales</taxon>
        <taxon>Poaceae</taxon>
        <taxon>BOP clade</taxon>
        <taxon>Pooideae</taxon>
        <taxon>Poodae</taxon>
        <taxon>Poeae</taxon>
        <taxon>Poeae Chloroplast Group 1 (Aveneae type)</taxon>
        <taxon>Aveninae</taxon>
        <taxon>Avena</taxon>
    </lineage>
</organism>
<sequence>MASSPQQGQAQGGGGGGGGVCPAEQFWSLLDKADRRFARVRDLPLFGRHEPEEYGKAFRIYTQLWRMQQEHRHRLLDAGLRRWQVGEIAARIAHLYYSQYQRNSDTALLSEAFVFYHAVLDRAYFLDDHLGASTKHIRFLARFLLVALILARRAHTVPLLATKIRALLDESKKTLQEADYREWKHVVQEITRFLKADSPFMNMRPLRYSYAFDPPPDNLPSIPPTVKKRGLLLSDAILCSYYHNEVKFTDLTLDTFRMLQCLEWEPCGSFALNNGYSAHDEGGQNHPNLLKDLRDAALPSNPLKTVLYRPSMTHFLKVLATKCEELPLNGMMLIYLSAAGEMGASGLSPDTSERVVSSFSKFDISITRPVNSKEDKEPSLWLGCRESEGSNCIYPSDLIPFTRRPLFLVIDSSVSYAFKSIHGAEKGETAAMLLSPSSRSSAVGFSGDSTRQSGSQFTMFLTAPVQAFCSLIGKNGLDIDRNSYNKAEELLSVSLNEWATTLVASSSLDPVWVEVLGDPLLRRLLLRFIFCRATLSLFKASNIKAEFLPSCVPPLPESVGGESMLSQCCVMRVASFLGAADQFSFAEVTTWPDVDEPTGSGGVDK</sequence>
<name>A0ACD5XSG4_AVESA</name>
<dbReference type="EnsemblPlants" id="AVESA.00010b.r2.5AG0846610.1">
    <property type="protein sequence ID" value="AVESA.00010b.r2.5AG0846610.1.CDS"/>
    <property type="gene ID" value="AVESA.00010b.r2.5AG0846610"/>
</dbReference>
<reference evidence="1" key="1">
    <citation type="submission" date="2021-05" db="EMBL/GenBank/DDBJ databases">
        <authorList>
            <person name="Scholz U."/>
            <person name="Mascher M."/>
            <person name="Fiebig A."/>
        </authorList>
    </citation>
    <scope>NUCLEOTIDE SEQUENCE [LARGE SCALE GENOMIC DNA]</scope>
</reference>
<dbReference type="Proteomes" id="UP001732700">
    <property type="component" value="Chromosome 5A"/>
</dbReference>
<accession>A0ACD5XSG4</accession>
<reference evidence="1" key="2">
    <citation type="submission" date="2025-09" db="UniProtKB">
        <authorList>
            <consortium name="EnsemblPlants"/>
        </authorList>
    </citation>
    <scope>IDENTIFICATION</scope>
</reference>
<proteinExistence type="predicted"/>
<evidence type="ECO:0000313" key="1">
    <source>
        <dbReference type="EnsemblPlants" id="AVESA.00010b.r2.5AG0846610.1.CDS"/>
    </source>
</evidence>
<evidence type="ECO:0000313" key="2">
    <source>
        <dbReference type="Proteomes" id="UP001732700"/>
    </source>
</evidence>